<proteinExistence type="inferred from homology"/>
<evidence type="ECO:0000256" key="1">
    <source>
        <dbReference type="ARBA" id="ARBA00007664"/>
    </source>
</evidence>
<dbReference type="InterPro" id="IPR033116">
    <property type="entry name" value="TRYPSIN_SER"/>
</dbReference>
<dbReference type="EMBL" id="SPLM01000147">
    <property type="protein sequence ID" value="TMW55636.1"/>
    <property type="molecule type" value="Genomic_DNA"/>
</dbReference>
<dbReference type="PROSITE" id="PS00135">
    <property type="entry name" value="TRYPSIN_SER"/>
    <property type="match status" value="1"/>
</dbReference>
<evidence type="ECO:0000313" key="11">
    <source>
        <dbReference type="Proteomes" id="UP000794436"/>
    </source>
</evidence>
<evidence type="ECO:0000313" key="10">
    <source>
        <dbReference type="EMBL" id="TMW55637.1"/>
    </source>
</evidence>
<dbReference type="InterPro" id="IPR043504">
    <property type="entry name" value="Peptidase_S1_PA_chymotrypsin"/>
</dbReference>
<accession>A0A8K1FDI7</accession>
<dbReference type="InterPro" id="IPR001314">
    <property type="entry name" value="Peptidase_S1A"/>
</dbReference>
<dbReference type="PANTHER" id="PTHR24276">
    <property type="entry name" value="POLYSERASE-RELATED"/>
    <property type="match status" value="1"/>
</dbReference>
<dbReference type="EMBL" id="SPLM01000147">
    <property type="protein sequence ID" value="TMW55637.1"/>
    <property type="molecule type" value="Genomic_DNA"/>
</dbReference>
<evidence type="ECO:0000256" key="5">
    <source>
        <dbReference type="ARBA" id="ARBA00023180"/>
    </source>
</evidence>
<comment type="caution">
    <text evidence="10">The sequence shown here is derived from an EMBL/GenBank/DDBJ whole genome shotgun (WGS) entry which is preliminary data.</text>
</comment>
<protein>
    <recommendedName>
        <fullName evidence="8">Peptidase S1 domain-containing protein</fullName>
    </recommendedName>
</protein>
<dbReference type="AlphaFoldDB" id="A0A8K1FDI7"/>
<keyword evidence="11" id="KW-1185">Reference proteome</keyword>
<dbReference type="GO" id="GO:0004252">
    <property type="term" value="F:serine-type endopeptidase activity"/>
    <property type="evidence" value="ECO:0007669"/>
    <property type="project" value="InterPro"/>
</dbReference>
<dbReference type="Pfam" id="PF00089">
    <property type="entry name" value="Trypsin"/>
    <property type="match status" value="1"/>
</dbReference>
<comment type="similarity">
    <text evidence="1">Belongs to the peptidase S1 family.</text>
</comment>
<keyword evidence="6" id="KW-0378">Hydrolase</keyword>
<dbReference type="InterPro" id="IPR018114">
    <property type="entry name" value="TRYPSIN_HIS"/>
</dbReference>
<dbReference type="PROSITE" id="PS00134">
    <property type="entry name" value="TRYPSIN_HIS"/>
    <property type="match status" value="1"/>
</dbReference>
<evidence type="ECO:0000259" key="8">
    <source>
        <dbReference type="PROSITE" id="PS50240"/>
    </source>
</evidence>
<dbReference type="PANTHER" id="PTHR24276:SF98">
    <property type="entry name" value="FI18310P1-RELATED"/>
    <property type="match status" value="1"/>
</dbReference>
<gene>
    <name evidence="9" type="ORF">Poli38472_010518</name>
    <name evidence="10" type="ORF">Poli38472_010519</name>
</gene>
<keyword evidence="4" id="KW-1015">Disulfide bond</keyword>
<keyword evidence="6" id="KW-0645">Protease</keyword>
<dbReference type="InterPro" id="IPR001254">
    <property type="entry name" value="Trypsin_dom"/>
</dbReference>
<reference evidence="10" key="1">
    <citation type="submission" date="2019-03" db="EMBL/GenBank/DDBJ databases">
        <title>Long read genome sequence of the mycoparasitic Pythium oligandrum ATCC 38472 isolated from sugarbeet rhizosphere.</title>
        <authorList>
            <person name="Gaulin E."/>
        </authorList>
    </citation>
    <scope>NUCLEOTIDE SEQUENCE</scope>
    <source>
        <strain evidence="10">ATCC 38472_TT</strain>
    </source>
</reference>
<evidence type="ECO:0000256" key="7">
    <source>
        <dbReference type="SAM" id="SignalP"/>
    </source>
</evidence>
<dbReference type="OrthoDB" id="10051896at2759"/>
<dbReference type="Proteomes" id="UP000794436">
    <property type="component" value="Unassembled WGS sequence"/>
</dbReference>
<evidence type="ECO:0000256" key="2">
    <source>
        <dbReference type="ARBA" id="ARBA00022729"/>
    </source>
</evidence>
<dbReference type="FunFam" id="2.40.10.10:FF:000002">
    <property type="entry name" value="Transmembrane protease serine"/>
    <property type="match status" value="1"/>
</dbReference>
<dbReference type="CDD" id="cd00190">
    <property type="entry name" value="Tryp_SPc"/>
    <property type="match status" value="1"/>
</dbReference>
<keyword evidence="5" id="KW-0325">Glycoprotein</keyword>
<dbReference type="InterPro" id="IPR050430">
    <property type="entry name" value="Peptidase_S1"/>
</dbReference>
<dbReference type="PRINTS" id="PR00722">
    <property type="entry name" value="CHYMOTRYPSIN"/>
</dbReference>
<evidence type="ECO:0000256" key="4">
    <source>
        <dbReference type="ARBA" id="ARBA00023157"/>
    </source>
</evidence>
<organism evidence="10 11">
    <name type="scientific">Pythium oligandrum</name>
    <name type="common">Mycoparasitic fungus</name>
    <dbReference type="NCBI Taxonomy" id="41045"/>
    <lineage>
        <taxon>Eukaryota</taxon>
        <taxon>Sar</taxon>
        <taxon>Stramenopiles</taxon>
        <taxon>Oomycota</taxon>
        <taxon>Peronosporomycetes</taxon>
        <taxon>Pythiales</taxon>
        <taxon>Pythiaceae</taxon>
        <taxon>Pythium</taxon>
    </lineage>
</organism>
<keyword evidence="6" id="KW-0720">Serine protease</keyword>
<dbReference type="Gene3D" id="2.40.10.10">
    <property type="entry name" value="Trypsin-like serine proteases"/>
    <property type="match status" value="1"/>
</dbReference>
<sequence length="282" mass="28806">MKFALIAAAGALAVASASAQKPLSYAELLVKSEIAATLAKYGETEEGAIKPLIVGGTEVPVGEKLWTAGLRQTATGSDFCGGSLITPKHILSAAHCQGYGKYAAVGTHYLSGSKDGERIAFSKEIIHPKNNADTMTYDLMIIELASESTVKPIKLKIAEPAVGVTATTNGWGTTSSGGSQPSGMRQVDVPVVSDSACAAKLSIVAESMICAGGVKGKDSCQGDSGGPLTVKEDSEDVLAGVVSWGQGCALEGYPGVYAQVSAAKEWIDSTVGAAGYNATWVA</sequence>
<dbReference type="InterPro" id="IPR009003">
    <property type="entry name" value="Peptidase_S1_PA"/>
</dbReference>
<name>A0A8K1FDI7_PYTOL</name>
<feature type="signal peptide" evidence="7">
    <location>
        <begin position="1"/>
        <end position="19"/>
    </location>
</feature>
<dbReference type="SUPFAM" id="SSF50494">
    <property type="entry name" value="Trypsin-like serine proteases"/>
    <property type="match status" value="1"/>
</dbReference>
<evidence type="ECO:0000313" key="9">
    <source>
        <dbReference type="EMBL" id="TMW55636.1"/>
    </source>
</evidence>
<evidence type="ECO:0000256" key="3">
    <source>
        <dbReference type="ARBA" id="ARBA00023026"/>
    </source>
</evidence>
<dbReference type="GO" id="GO:0006508">
    <property type="term" value="P:proteolysis"/>
    <property type="evidence" value="ECO:0007669"/>
    <property type="project" value="UniProtKB-KW"/>
</dbReference>
<feature type="domain" description="Peptidase S1" evidence="8">
    <location>
        <begin position="53"/>
        <end position="272"/>
    </location>
</feature>
<feature type="chain" id="PRO_5035645301" description="Peptidase S1 domain-containing protein" evidence="7">
    <location>
        <begin position="20"/>
        <end position="282"/>
    </location>
</feature>
<evidence type="ECO:0000256" key="6">
    <source>
        <dbReference type="RuleBase" id="RU363034"/>
    </source>
</evidence>
<keyword evidence="3" id="KW-0843">Virulence</keyword>
<dbReference type="PROSITE" id="PS50240">
    <property type="entry name" value="TRYPSIN_DOM"/>
    <property type="match status" value="1"/>
</dbReference>
<dbReference type="SMART" id="SM00020">
    <property type="entry name" value="Tryp_SPc"/>
    <property type="match status" value="1"/>
</dbReference>
<keyword evidence="2 7" id="KW-0732">Signal</keyword>